<keyword evidence="3" id="KW-1185">Reference proteome</keyword>
<organism evidence="2 3">
    <name type="scientific">Cloeon dipterum</name>
    <dbReference type="NCBI Taxonomy" id="197152"/>
    <lineage>
        <taxon>Eukaryota</taxon>
        <taxon>Metazoa</taxon>
        <taxon>Ecdysozoa</taxon>
        <taxon>Arthropoda</taxon>
        <taxon>Hexapoda</taxon>
        <taxon>Insecta</taxon>
        <taxon>Pterygota</taxon>
        <taxon>Palaeoptera</taxon>
        <taxon>Ephemeroptera</taxon>
        <taxon>Pisciforma</taxon>
        <taxon>Baetidae</taxon>
        <taxon>Cloeon</taxon>
    </lineage>
</organism>
<dbReference type="AlphaFoldDB" id="A0A8S1DGI6"/>
<accession>A0A8S1DGI6</accession>
<dbReference type="Proteomes" id="UP000494165">
    <property type="component" value="Unassembled WGS sequence"/>
</dbReference>
<dbReference type="OrthoDB" id="8196297at2759"/>
<sequence length="212" mass="22700">MSCGRSFSRRTHLPIPLLIRGERVEKASPATRMRRAERSGVMAMPKCLFGCAAIRLSKAGDASGLARRRGSDMYPWYRDAGQLGQFNPQAMPAAIKTESGYNDCMLALDYAAQSKKAAFVWSSPPPASEVSSAHGGGKGGGVVAGGTPPGAATPGSAQGLVHWMSVMAEHMNNPHTHDVHYMWNNVEVSISISPISTNDFATSRIFLFPFCA</sequence>
<proteinExistence type="predicted"/>
<feature type="region of interest" description="Disordered" evidence="1">
    <location>
        <begin position="129"/>
        <end position="151"/>
    </location>
</feature>
<gene>
    <name evidence="2" type="ORF">CLODIP_2_CD03229</name>
</gene>
<dbReference type="EMBL" id="CADEPI010000242">
    <property type="protein sequence ID" value="CAB3381703.1"/>
    <property type="molecule type" value="Genomic_DNA"/>
</dbReference>
<reference evidence="2 3" key="1">
    <citation type="submission" date="2020-04" db="EMBL/GenBank/DDBJ databases">
        <authorList>
            <person name="Alioto T."/>
            <person name="Alioto T."/>
            <person name="Gomez Garrido J."/>
        </authorList>
    </citation>
    <scope>NUCLEOTIDE SEQUENCE [LARGE SCALE GENOMIC DNA]</scope>
</reference>
<evidence type="ECO:0000313" key="2">
    <source>
        <dbReference type="EMBL" id="CAB3381703.1"/>
    </source>
</evidence>
<name>A0A8S1DGI6_9INSE</name>
<evidence type="ECO:0000256" key="1">
    <source>
        <dbReference type="SAM" id="MobiDB-lite"/>
    </source>
</evidence>
<comment type="caution">
    <text evidence="2">The sequence shown here is derived from an EMBL/GenBank/DDBJ whole genome shotgun (WGS) entry which is preliminary data.</text>
</comment>
<protein>
    <submittedName>
        <fullName evidence="2">Uncharacterized protein</fullName>
    </submittedName>
</protein>
<evidence type="ECO:0000313" key="3">
    <source>
        <dbReference type="Proteomes" id="UP000494165"/>
    </source>
</evidence>
<feature type="compositionally biased region" description="Gly residues" evidence="1">
    <location>
        <begin position="134"/>
        <end position="148"/>
    </location>
</feature>